<feature type="compositionally biased region" description="Basic residues" evidence="5">
    <location>
        <begin position="1"/>
        <end position="10"/>
    </location>
</feature>
<keyword evidence="3" id="KW-0597">Phosphoprotein</keyword>
<dbReference type="OrthoDB" id="1924577at2759"/>
<evidence type="ECO:0000256" key="1">
    <source>
        <dbReference type="ARBA" id="ARBA00004123"/>
    </source>
</evidence>
<reference evidence="7 8" key="1">
    <citation type="journal article" date="2017" name="Nature">
        <title>The Apostasia genome and the evolution of orchids.</title>
        <authorList>
            <person name="Zhang G.Q."/>
            <person name="Liu K.W."/>
            <person name="Li Z."/>
            <person name="Lohaus R."/>
            <person name="Hsiao Y.Y."/>
            <person name="Niu S.C."/>
            <person name="Wang J.Y."/>
            <person name="Lin Y.C."/>
            <person name="Xu Q."/>
            <person name="Chen L.J."/>
            <person name="Yoshida K."/>
            <person name="Fujiwara S."/>
            <person name="Wang Z.W."/>
            <person name="Zhang Y.Q."/>
            <person name="Mitsuda N."/>
            <person name="Wang M."/>
            <person name="Liu G.H."/>
            <person name="Pecoraro L."/>
            <person name="Huang H.X."/>
            <person name="Xiao X.J."/>
            <person name="Lin M."/>
            <person name="Wu X.Y."/>
            <person name="Wu W.L."/>
            <person name="Chen Y.Y."/>
            <person name="Chang S.B."/>
            <person name="Sakamoto S."/>
            <person name="Ohme-Takagi M."/>
            <person name="Yagi M."/>
            <person name="Zeng S.J."/>
            <person name="Shen C.Y."/>
            <person name="Yeh C.M."/>
            <person name="Luo Y.B."/>
            <person name="Tsai W.C."/>
            <person name="Van de Peer Y."/>
            <person name="Liu Z.J."/>
        </authorList>
    </citation>
    <scope>NUCLEOTIDE SEQUENCE [LARGE SCALE GENOMIC DNA]</scope>
    <source>
        <strain evidence="8">cv. Shenzhen</strain>
        <tissue evidence="7">Stem</tissue>
    </source>
</reference>
<gene>
    <name evidence="7" type="ORF">AXF42_Ash016736</name>
</gene>
<dbReference type="GO" id="GO:0000462">
    <property type="term" value="P:maturation of SSU-rRNA from tricistronic rRNA transcript (SSU-rRNA, 5.8S rRNA, LSU-rRNA)"/>
    <property type="evidence" value="ECO:0007669"/>
    <property type="project" value="TreeGrafter"/>
</dbReference>
<evidence type="ECO:0000313" key="7">
    <source>
        <dbReference type="EMBL" id="PKA57690.1"/>
    </source>
</evidence>
<dbReference type="EMBL" id="KZ451961">
    <property type="protein sequence ID" value="PKA57690.1"/>
    <property type="molecule type" value="Genomic_DNA"/>
</dbReference>
<keyword evidence="8" id="KW-1185">Reference proteome</keyword>
<dbReference type="InterPro" id="IPR007146">
    <property type="entry name" value="Sas10/Utp3/C1D"/>
</dbReference>
<evidence type="ECO:0000256" key="2">
    <source>
        <dbReference type="ARBA" id="ARBA00010979"/>
    </source>
</evidence>
<keyword evidence="4" id="KW-0539">Nucleus</keyword>
<evidence type="ECO:0000313" key="8">
    <source>
        <dbReference type="Proteomes" id="UP000236161"/>
    </source>
</evidence>
<dbReference type="InterPro" id="IPR018972">
    <property type="entry name" value="Sas10_C_dom"/>
</dbReference>
<feature type="region of interest" description="Disordered" evidence="5">
    <location>
        <begin position="503"/>
        <end position="538"/>
    </location>
</feature>
<dbReference type="PANTHER" id="PTHR13237">
    <property type="entry name" value="SOMETHING ABOUT SILENCING PROTEIN 10-RELATED"/>
    <property type="match status" value="1"/>
</dbReference>
<evidence type="ECO:0000256" key="5">
    <source>
        <dbReference type="SAM" id="MobiDB-lite"/>
    </source>
</evidence>
<evidence type="ECO:0000256" key="4">
    <source>
        <dbReference type="ARBA" id="ARBA00023242"/>
    </source>
</evidence>
<feature type="compositionally biased region" description="Acidic residues" evidence="5">
    <location>
        <begin position="507"/>
        <end position="519"/>
    </location>
</feature>
<name>A0A2I0AQ63_9ASPA</name>
<comment type="similarity">
    <text evidence="2">Belongs to the SAS10 family.</text>
</comment>
<feature type="domain" description="Sas10 C-terminal" evidence="6">
    <location>
        <begin position="572"/>
        <end position="644"/>
    </location>
</feature>
<dbReference type="Pfam" id="PF09368">
    <property type="entry name" value="Sas10"/>
    <property type="match status" value="1"/>
</dbReference>
<evidence type="ECO:0000256" key="3">
    <source>
        <dbReference type="ARBA" id="ARBA00022553"/>
    </source>
</evidence>
<proteinExistence type="inferred from homology"/>
<feature type="region of interest" description="Disordered" evidence="5">
    <location>
        <begin position="164"/>
        <end position="183"/>
    </location>
</feature>
<dbReference type="GO" id="GO:0032040">
    <property type="term" value="C:small-subunit processome"/>
    <property type="evidence" value="ECO:0007669"/>
    <property type="project" value="TreeGrafter"/>
</dbReference>
<accession>A0A2I0AQ63</accession>
<comment type="subcellular location">
    <subcellularLocation>
        <location evidence="1">Nucleus</location>
    </subcellularLocation>
</comment>
<feature type="compositionally biased region" description="Acidic residues" evidence="5">
    <location>
        <begin position="166"/>
        <end position="179"/>
    </location>
</feature>
<dbReference type="Pfam" id="PF04000">
    <property type="entry name" value="Sas10_Utp3"/>
    <property type="match status" value="1"/>
</dbReference>
<sequence>MGKRSKRQRNTMKATRNIRSRRDDTILGEDVNDEIDAFHKQREMIPLDVNKDTGDSDDDLEEPVFDLEFCIAYNLIQSQLHVYPTPFARQAKYLQQKFGGGKDEMSDDDDDQVEERKAVWDSTCKAIDNGQKLKLQSSDEDLPMEEEAEVLKIQREKAKSLSLEDFGLEDIEQEEDDSDGKEQTFQELANDKAIKKPVIGAVLDDTSTSYEEVKKDLNALSKEEKMDVVYSCAPELIGLLSELNIALDQLKQVEPQESKVIAKGNDKAKGGMDYAEVKRILLLAYCQAIGFYLLLKSEGHPVRDHPVIARLVEIKNLWEKMKHLTPKCHLQFKDAGNHDYESISKVNDEKATFELEHRLADVAAKSLTATEIAEDLKDGSKNLQTINTIKKHQDAQPDVKSIEMMKLRENLEAKLKEKGVYNLIKKGSEAPKRNLERVNHFDDDVRHAAKRHGSSSMSKFARFIATKSNGQKFVSGDVDLPKRDDIAERRRKHELRVLAGAGITSMDDGDGEEGNDDLWDDHMKNDQQNGEELESEDEFYREVKKQRTQKITAKTKLFSRAGIMPVEEPGADGKRHITSQMEKNRGLTRNRKKLTKNPRRKYKIKHQKALIRRKGQVRDIRKPTGAYGGEATGININVSRSVRFKS</sequence>
<feature type="region of interest" description="Disordered" evidence="5">
    <location>
        <begin position="1"/>
        <end position="25"/>
    </location>
</feature>
<protein>
    <recommendedName>
        <fullName evidence="6">Sas10 C-terminal domain-containing protein</fullName>
    </recommendedName>
</protein>
<evidence type="ECO:0000259" key="6">
    <source>
        <dbReference type="Pfam" id="PF09368"/>
    </source>
</evidence>
<organism evidence="7 8">
    <name type="scientific">Apostasia shenzhenica</name>
    <dbReference type="NCBI Taxonomy" id="1088818"/>
    <lineage>
        <taxon>Eukaryota</taxon>
        <taxon>Viridiplantae</taxon>
        <taxon>Streptophyta</taxon>
        <taxon>Embryophyta</taxon>
        <taxon>Tracheophyta</taxon>
        <taxon>Spermatophyta</taxon>
        <taxon>Magnoliopsida</taxon>
        <taxon>Liliopsida</taxon>
        <taxon>Asparagales</taxon>
        <taxon>Orchidaceae</taxon>
        <taxon>Apostasioideae</taxon>
        <taxon>Apostasia</taxon>
    </lineage>
</organism>
<dbReference type="AlphaFoldDB" id="A0A2I0AQ63"/>
<dbReference type="PANTHER" id="PTHR13237:SF8">
    <property type="entry name" value="SOMETHING ABOUT SILENCING PROTEIN 10"/>
    <property type="match status" value="1"/>
</dbReference>
<dbReference type="Proteomes" id="UP000236161">
    <property type="component" value="Unassembled WGS sequence"/>
</dbReference>
<dbReference type="STRING" id="1088818.A0A2I0AQ63"/>